<gene>
    <name evidence="3" type="ORF">CLV88_11396</name>
</gene>
<evidence type="ECO:0000313" key="3">
    <source>
        <dbReference type="EMBL" id="PSL18025.1"/>
    </source>
</evidence>
<protein>
    <submittedName>
        <fullName evidence="3">Glycosyltransferase involved in cell wall biosynthesis</fullName>
    </submittedName>
</protein>
<evidence type="ECO:0000256" key="1">
    <source>
        <dbReference type="ARBA" id="ARBA00022679"/>
    </source>
</evidence>
<dbReference type="PANTHER" id="PTHR46401">
    <property type="entry name" value="GLYCOSYLTRANSFERASE WBBK-RELATED"/>
    <property type="match status" value="1"/>
</dbReference>
<proteinExistence type="predicted"/>
<feature type="domain" description="Glycosyl transferase family 1" evidence="2">
    <location>
        <begin position="214"/>
        <end position="369"/>
    </location>
</feature>
<dbReference type="AlphaFoldDB" id="A0A2P8F8J2"/>
<dbReference type="InterPro" id="IPR001296">
    <property type="entry name" value="Glyco_trans_1"/>
</dbReference>
<dbReference type="GO" id="GO:0016757">
    <property type="term" value="F:glycosyltransferase activity"/>
    <property type="evidence" value="ECO:0007669"/>
    <property type="project" value="InterPro"/>
</dbReference>
<dbReference type="EMBL" id="PYGJ01000013">
    <property type="protein sequence ID" value="PSL18025.1"/>
    <property type="molecule type" value="Genomic_DNA"/>
</dbReference>
<dbReference type="SUPFAM" id="SSF53756">
    <property type="entry name" value="UDP-Glycosyltransferase/glycogen phosphorylase"/>
    <property type="match status" value="1"/>
</dbReference>
<reference evidence="3 4" key="1">
    <citation type="submission" date="2018-03" db="EMBL/GenBank/DDBJ databases">
        <title>Genomic Encyclopedia of Archaeal and Bacterial Type Strains, Phase II (KMG-II): from individual species to whole genera.</title>
        <authorList>
            <person name="Goeker M."/>
        </authorList>
    </citation>
    <scope>NUCLEOTIDE SEQUENCE [LARGE SCALE GENOMIC DNA]</scope>
    <source>
        <strain evidence="3 4">DSM 100673</strain>
    </source>
</reference>
<name>A0A2P8F8J2_9RHOB</name>
<evidence type="ECO:0000313" key="4">
    <source>
        <dbReference type="Proteomes" id="UP000240418"/>
    </source>
</evidence>
<keyword evidence="1 3" id="KW-0808">Transferase</keyword>
<keyword evidence="4" id="KW-1185">Reference proteome</keyword>
<dbReference type="PANTHER" id="PTHR46401:SF2">
    <property type="entry name" value="GLYCOSYLTRANSFERASE WBBK-RELATED"/>
    <property type="match status" value="1"/>
</dbReference>
<dbReference type="Proteomes" id="UP000240418">
    <property type="component" value="Unassembled WGS sequence"/>
</dbReference>
<organism evidence="3 4">
    <name type="scientific">Shimia abyssi</name>
    <dbReference type="NCBI Taxonomy" id="1662395"/>
    <lineage>
        <taxon>Bacteria</taxon>
        <taxon>Pseudomonadati</taxon>
        <taxon>Pseudomonadota</taxon>
        <taxon>Alphaproteobacteria</taxon>
        <taxon>Rhodobacterales</taxon>
        <taxon>Roseobacteraceae</taxon>
    </lineage>
</organism>
<dbReference type="CDD" id="cd03809">
    <property type="entry name" value="GT4_MtfB-like"/>
    <property type="match status" value="1"/>
</dbReference>
<sequence length="394" mass="44011">MRLYWNRPTGVDRVCVAYLQAIVGAPEPCFGLARTRFGYLLLDRVGMRALLARLRGDVAWGQRSVGVEMLCRIAGSMRPAAEAELRRLCIGRATPSFLSRMLRRHLPEATVYVNVDHANLGARKLHAIRELTGARITVFVHDTIPLDHPELQTPESREKFAAFLRLVQSQADLILTNSQVSRDAILRHGSTNAPEVVVAHLGVETPVASDVSDLKLPDRYVMFLGTIEPRKNLSMLLDVWDRMVETRAEDDIPHLVICGRRGWMVDELTARLDASPLRGKLLHEFNDLDDAQIFGVLRGARAMVYPTLVEGYGLPAVESAMLGTPLICNDLPVIREILQKYPIYAKVSDSYSWETAILSLAAKQPASERTGGQTEIRFEPPSWDAHFNTVLKVT</sequence>
<comment type="caution">
    <text evidence="3">The sequence shown here is derived from an EMBL/GenBank/DDBJ whole genome shotgun (WGS) entry which is preliminary data.</text>
</comment>
<dbReference type="Pfam" id="PF00534">
    <property type="entry name" value="Glycos_transf_1"/>
    <property type="match status" value="1"/>
</dbReference>
<dbReference type="Gene3D" id="3.40.50.2000">
    <property type="entry name" value="Glycogen Phosphorylase B"/>
    <property type="match status" value="2"/>
</dbReference>
<accession>A0A2P8F8J2</accession>
<evidence type="ECO:0000259" key="2">
    <source>
        <dbReference type="Pfam" id="PF00534"/>
    </source>
</evidence>